<dbReference type="VEuPathDB" id="FungiDB:SDRG_04235"/>
<evidence type="ECO:0000256" key="7">
    <source>
        <dbReference type="SAM" id="MobiDB-lite"/>
    </source>
</evidence>
<feature type="region of interest" description="Disordered" evidence="7">
    <location>
        <begin position="276"/>
        <end position="434"/>
    </location>
</feature>
<dbReference type="STRING" id="1156394.T0QKJ6"/>
<dbReference type="OMA" id="KSCWPSL"/>
<comment type="similarity">
    <text evidence="2">Belongs to the NOP14 family.</text>
</comment>
<feature type="region of interest" description="Disordered" evidence="7">
    <location>
        <begin position="775"/>
        <end position="807"/>
    </location>
</feature>
<reference evidence="8 9" key="1">
    <citation type="submission" date="2012-04" db="EMBL/GenBank/DDBJ databases">
        <title>The Genome Sequence of Saprolegnia declina VS20.</title>
        <authorList>
            <consortium name="The Broad Institute Genome Sequencing Platform"/>
            <person name="Russ C."/>
            <person name="Nusbaum C."/>
            <person name="Tyler B."/>
            <person name="van West P."/>
            <person name="Dieguez-Uribeondo J."/>
            <person name="de Bruijn I."/>
            <person name="Tripathy S."/>
            <person name="Jiang R."/>
            <person name="Young S.K."/>
            <person name="Zeng Q."/>
            <person name="Gargeya S."/>
            <person name="Fitzgerald M."/>
            <person name="Haas B."/>
            <person name="Abouelleil A."/>
            <person name="Alvarado L."/>
            <person name="Arachchi H.M."/>
            <person name="Berlin A."/>
            <person name="Chapman S.B."/>
            <person name="Goldberg J."/>
            <person name="Griggs A."/>
            <person name="Gujja S."/>
            <person name="Hansen M."/>
            <person name="Howarth C."/>
            <person name="Imamovic A."/>
            <person name="Larimer J."/>
            <person name="McCowen C."/>
            <person name="Montmayeur A."/>
            <person name="Murphy C."/>
            <person name="Neiman D."/>
            <person name="Pearson M."/>
            <person name="Priest M."/>
            <person name="Roberts A."/>
            <person name="Saif S."/>
            <person name="Shea T."/>
            <person name="Sisk P."/>
            <person name="Sykes S."/>
            <person name="Wortman J."/>
            <person name="Nusbaum C."/>
            <person name="Birren B."/>
        </authorList>
    </citation>
    <scope>NUCLEOTIDE SEQUENCE [LARGE SCALE GENOMIC DNA]</scope>
    <source>
        <strain evidence="8 9">VS20</strain>
    </source>
</reference>
<evidence type="ECO:0008006" key="10">
    <source>
        <dbReference type="Google" id="ProtNLM"/>
    </source>
</evidence>
<dbReference type="eggNOG" id="KOG2147">
    <property type="taxonomic scope" value="Eukaryota"/>
</dbReference>
<keyword evidence="3" id="KW-0690">Ribosome biogenesis</keyword>
<dbReference type="GO" id="GO:0030490">
    <property type="term" value="P:maturation of SSU-rRNA"/>
    <property type="evidence" value="ECO:0007669"/>
    <property type="project" value="TreeGrafter"/>
</dbReference>
<protein>
    <recommendedName>
        <fullName evidence="10">Nucleolar protein 14</fullName>
    </recommendedName>
</protein>
<dbReference type="EMBL" id="JH767141">
    <property type="protein sequence ID" value="EQC38529.1"/>
    <property type="molecule type" value="Genomic_DNA"/>
</dbReference>
<evidence type="ECO:0000256" key="3">
    <source>
        <dbReference type="ARBA" id="ARBA00022517"/>
    </source>
</evidence>
<keyword evidence="4" id="KW-0698">rRNA processing</keyword>
<dbReference type="Pfam" id="PF04147">
    <property type="entry name" value="Nop14"/>
    <property type="match status" value="1"/>
</dbReference>
<feature type="region of interest" description="Disordered" evidence="7">
    <location>
        <begin position="111"/>
        <end position="164"/>
    </location>
</feature>
<dbReference type="GO" id="GO:0032040">
    <property type="term" value="C:small-subunit processome"/>
    <property type="evidence" value="ECO:0007669"/>
    <property type="project" value="InterPro"/>
</dbReference>
<evidence type="ECO:0000313" key="9">
    <source>
        <dbReference type="Proteomes" id="UP000030762"/>
    </source>
</evidence>
<dbReference type="AlphaFoldDB" id="T0QKJ6"/>
<feature type="compositionally biased region" description="Basic and acidic residues" evidence="7">
    <location>
        <begin position="798"/>
        <end position="807"/>
    </location>
</feature>
<dbReference type="RefSeq" id="XP_008608121.1">
    <property type="nucleotide sequence ID" value="XM_008609899.1"/>
</dbReference>
<organism evidence="8 9">
    <name type="scientific">Saprolegnia diclina (strain VS20)</name>
    <dbReference type="NCBI Taxonomy" id="1156394"/>
    <lineage>
        <taxon>Eukaryota</taxon>
        <taxon>Sar</taxon>
        <taxon>Stramenopiles</taxon>
        <taxon>Oomycota</taxon>
        <taxon>Saprolegniomycetes</taxon>
        <taxon>Saprolegniales</taxon>
        <taxon>Saprolegniaceae</taxon>
        <taxon>Saprolegnia</taxon>
    </lineage>
</organism>
<dbReference type="OrthoDB" id="441771at2759"/>
<dbReference type="PANTHER" id="PTHR23183:SF0">
    <property type="entry name" value="NUCLEOLAR PROTEIN 14"/>
    <property type="match status" value="1"/>
</dbReference>
<feature type="region of interest" description="Disordered" evidence="7">
    <location>
        <begin position="851"/>
        <end position="871"/>
    </location>
</feature>
<evidence type="ECO:0000256" key="6">
    <source>
        <dbReference type="ARBA" id="ARBA00024695"/>
    </source>
</evidence>
<evidence type="ECO:0000256" key="5">
    <source>
        <dbReference type="ARBA" id="ARBA00023242"/>
    </source>
</evidence>
<feature type="compositionally biased region" description="Basic and acidic residues" evidence="7">
    <location>
        <begin position="138"/>
        <end position="148"/>
    </location>
</feature>
<evidence type="ECO:0000256" key="4">
    <source>
        <dbReference type="ARBA" id="ARBA00022552"/>
    </source>
</evidence>
<dbReference type="PANTHER" id="PTHR23183">
    <property type="entry name" value="NOP14"/>
    <property type="match status" value="1"/>
</dbReference>
<evidence type="ECO:0000256" key="1">
    <source>
        <dbReference type="ARBA" id="ARBA00004604"/>
    </source>
</evidence>
<sequence length="871" mass="99166">MGKKERMQAVGRVGAKAKAKAGAKTFGRAKSNAFDVQSNSRSKYEVLGKRIKGQGRNVAQARAQAEDRRRQTLLKQFQTRKKNNEFKDRRLGEQSEDMSLEDKMLARFQTERKKQYQQQRNASKFNLADENDDNEEEFLTHRGQKIDDYDAFDGPDGHGSDMDEEDRAFENKLGRELVNQLHFGGGAAANGDEPAKKKTHEEIMHEVMMKSKMYKAEKQKNKANQDETTEVLDAEFADFQKMLSFRPKKADRTPEARGELDEFDKMARLLSMEAKAKATERNLSPEEIAKKEHEKLAELEKQRIARMNGEDESDTETAKKATKKKGGKKQPKFILMRPPPATDDSLNDDYQIDQQFNQTNESDAENDDDQEDKAEDDEEEDDEDEDDDEDGDLEDDEDDDNEEGDEDDDEEEDDDDEEEEVDEEALARAQKKRADAAKEIPYVLECPTTPAELAALFSKYAHNATDRNVIIERLRKYYSPKLSAANQALMKKLFAVLLRQFLKYAANYDKFGADLHHLAGHIFDTAQEFPEHAGALFRDYLTALQKKLSKKKTMPWPDMRDLLLLRVALSVFPVTDLRHNVLSPIELLIGQALAKAPIASASDVRSALFCVGLSLHMTREKKKFSPEVLYALNSLVELLGNPESSWWIESINAWVEDNKDAASFPLLPLHTPLPNEAMSAALFHGLLSFIDVAAAQYASLPSVNELLAPIERLLKAIHAKHLPATNGRLEATLTLLQTTMKNALQTRKPLRLQTFAPTVLPSFVPKFDENYAMRKDKTTDREKAQLKQLQRQVKRERKGASRELRRDAAFLARQRDEERANWQTEKNAKQKEIRSWMEQQNATFNQQVRKGGELLKGGGAGLAKKRRVSKK</sequence>
<feature type="region of interest" description="Disordered" evidence="7">
    <location>
        <begin position="1"/>
        <end position="22"/>
    </location>
</feature>
<feature type="compositionally biased region" description="Basic residues" evidence="7">
    <location>
        <begin position="320"/>
        <end position="331"/>
    </location>
</feature>
<dbReference type="GeneID" id="19944962"/>
<keyword evidence="9" id="KW-1185">Reference proteome</keyword>
<comment type="subcellular location">
    <subcellularLocation>
        <location evidence="1">Nucleus</location>
        <location evidence="1">Nucleolus</location>
    </subcellularLocation>
</comment>
<dbReference type="InterPro" id="IPR007276">
    <property type="entry name" value="Nop14"/>
</dbReference>
<keyword evidence="5" id="KW-0539">Nucleus</keyword>
<dbReference type="GO" id="GO:0030692">
    <property type="term" value="C:Noc4p-Nop14p complex"/>
    <property type="evidence" value="ECO:0007669"/>
    <property type="project" value="TreeGrafter"/>
</dbReference>
<dbReference type="InParanoid" id="T0QKJ6"/>
<feature type="region of interest" description="Disordered" evidence="7">
    <location>
        <begin position="62"/>
        <end position="98"/>
    </location>
</feature>
<feature type="compositionally biased region" description="Basic and acidic residues" evidence="7">
    <location>
        <begin position="775"/>
        <end position="785"/>
    </location>
</feature>
<comment type="function">
    <text evidence="6">Involved in nucleolar processing of pre-18S ribosomal RNA. Has a role in the nuclear export of 40S pre-ribosomal subunit to the cytoplasm.</text>
</comment>
<name>T0QKJ6_SAPDV</name>
<dbReference type="Proteomes" id="UP000030762">
    <property type="component" value="Unassembled WGS sequence"/>
</dbReference>
<evidence type="ECO:0000313" key="8">
    <source>
        <dbReference type="EMBL" id="EQC38529.1"/>
    </source>
</evidence>
<gene>
    <name evidence="8" type="ORF">SDRG_04235</name>
</gene>
<feature type="compositionally biased region" description="Basic and acidic residues" evidence="7">
    <location>
        <begin position="276"/>
        <end position="303"/>
    </location>
</feature>
<proteinExistence type="inferred from homology"/>
<evidence type="ECO:0000256" key="2">
    <source>
        <dbReference type="ARBA" id="ARBA00007466"/>
    </source>
</evidence>
<feature type="compositionally biased region" description="Acidic residues" evidence="7">
    <location>
        <begin position="362"/>
        <end position="424"/>
    </location>
</feature>
<feature type="compositionally biased region" description="Basic and acidic residues" evidence="7">
    <location>
        <begin position="82"/>
        <end position="93"/>
    </location>
</feature>
<accession>T0QKJ6</accession>